<dbReference type="SUPFAM" id="SSF51735">
    <property type="entry name" value="NAD(P)-binding Rossmann-fold domains"/>
    <property type="match status" value="1"/>
</dbReference>
<dbReference type="PANTHER" id="PTHR43725">
    <property type="entry name" value="UDP-GLUCOSE 4-EPIMERASE"/>
    <property type="match status" value="1"/>
</dbReference>
<dbReference type="EC" id="5.1.3.2" evidence="9"/>
<comment type="cofactor">
    <cofactor evidence="3 9">
        <name>NAD(+)</name>
        <dbReference type="ChEBI" id="CHEBI:57540"/>
    </cofactor>
</comment>
<evidence type="ECO:0000256" key="9">
    <source>
        <dbReference type="RuleBase" id="RU366046"/>
    </source>
</evidence>
<feature type="domain" description="NAD(P)-binding" evidence="10">
    <location>
        <begin position="10"/>
        <end position="241"/>
    </location>
</feature>
<evidence type="ECO:0000313" key="11">
    <source>
        <dbReference type="EMBL" id="KGB36581.1"/>
    </source>
</evidence>
<dbReference type="InterPro" id="IPR005886">
    <property type="entry name" value="UDP_G4E"/>
</dbReference>
<dbReference type="Pfam" id="PF16363">
    <property type="entry name" value="GDP_Man_Dehyd"/>
    <property type="match status" value="2"/>
</dbReference>
<evidence type="ECO:0000259" key="10">
    <source>
        <dbReference type="Pfam" id="PF16363"/>
    </source>
</evidence>
<comment type="pathway">
    <text evidence="5 9">Carbohydrate metabolism; galactose metabolism.</text>
</comment>
<dbReference type="InterPro" id="IPR036291">
    <property type="entry name" value="NAD(P)-bd_dom_sf"/>
</dbReference>
<dbReference type="PANTHER" id="PTHR43725:SF47">
    <property type="entry name" value="UDP-GLUCOSE 4-EPIMERASE"/>
    <property type="match status" value="1"/>
</dbReference>
<comment type="catalytic activity">
    <reaction evidence="1">
        <text>UDP-N-acetyl-alpha-D-glucosamine = UDP-N-acetyl-alpha-D-galactosamine</text>
        <dbReference type="Rhea" id="RHEA:20517"/>
        <dbReference type="ChEBI" id="CHEBI:57705"/>
        <dbReference type="ChEBI" id="CHEBI:67138"/>
        <dbReference type="EC" id="5.1.3.7"/>
    </reaction>
</comment>
<dbReference type="EMBL" id="KL250789">
    <property type="protein sequence ID" value="KGB36581.1"/>
    <property type="molecule type" value="Genomic_DNA"/>
</dbReference>
<evidence type="ECO:0000256" key="5">
    <source>
        <dbReference type="ARBA" id="ARBA00004947"/>
    </source>
</evidence>
<comment type="function">
    <text evidence="4">Catalyzes two distinct but analogous reactions: the reversible epimerization of UDP-glucose to UDP-galactose and the reversible epimerization of UDP-N-acetylglucosamine to UDP-N-acetylgalactosamine. The reaction with UDP-Gal plays a critical role in the Leloir pathway of galactose catabolism in which galactose is converted to the glycolytic intermediate glucose 6-phosphate. It contributes to the catabolism of dietary galactose and enables the endogenous biosynthesis of both UDP-Gal and UDP-GalNAc when exogenous sources are limited. Both UDP-sugar interconversions are important in the synthesis of glycoproteins and glycolipids.</text>
</comment>
<dbReference type="STRING" id="6185.A0A095AQH9"/>
<evidence type="ECO:0000256" key="4">
    <source>
        <dbReference type="ARBA" id="ARBA00002760"/>
    </source>
</evidence>
<evidence type="ECO:0000256" key="1">
    <source>
        <dbReference type="ARBA" id="ARBA00000014"/>
    </source>
</evidence>
<dbReference type="InterPro" id="IPR016040">
    <property type="entry name" value="NAD(P)-bd_dom"/>
</dbReference>
<evidence type="ECO:0000256" key="8">
    <source>
        <dbReference type="ARBA" id="ARBA00023235"/>
    </source>
</evidence>
<dbReference type="GO" id="GO:0033499">
    <property type="term" value="P:galactose catabolic process via UDP-galactose, Leloir pathway"/>
    <property type="evidence" value="ECO:0007669"/>
    <property type="project" value="TreeGrafter"/>
</dbReference>
<dbReference type="CDD" id="cd05247">
    <property type="entry name" value="UDP_G4E_1_SDR_e"/>
    <property type="match status" value="1"/>
</dbReference>
<keyword evidence="6 9" id="KW-0520">NAD</keyword>
<sequence>MQKGNKGVVLVTGGSGFIGSHTIVELVNNGYSVITLDNLSNSSIKCIERIEKIINEKLLFYEVNLLDKKAVDDIFEKHKIDYVIHFAALKSVSESIEKPIQYYNNNLVGILNLLQAMIAHNVKNFVLSSSATVYGEPQFLPLTEKHPTGNCQNSYGNTKLCCELILKDLYTSDPTWNIISLRYFNPVGAHASGLIGEDPRGIPNNLMPYVTQVASGLLPYVNVYGNDYPTVDGTEAIEDIQIVKIAFFNVYSQNRCVIGLTLLANEHPEEITSTLPLSYSVRDYIHVVDLAEAHTKSLDKIKQNCGFKVYNLGTGQGCSVLQMIQAMETASGKTIPYTICSRRPGDCATVYSDASLAQQELGWKAKYNIDKMCEDLWNWQVKNPQGYLTSTHSNN</sequence>
<gene>
    <name evidence="11" type="ORF">MS3_04887</name>
</gene>
<evidence type="ECO:0000256" key="7">
    <source>
        <dbReference type="ARBA" id="ARBA00023144"/>
    </source>
</evidence>
<name>A0A095AQH9_SCHHA</name>
<dbReference type="Gene3D" id="3.90.25.10">
    <property type="entry name" value="UDP-galactose 4-epimerase, domain 1"/>
    <property type="match status" value="1"/>
</dbReference>
<dbReference type="GO" id="GO:0003978">
    <property type="term" value="F:UDP-glucose 4-epimerase activity"/>
    <property type="evidence" value="ECO:0007669"/>
    <property type="project" value="UniProtKB-UniRule"/>
</dbReference>
<dbReference type="Gene3D" id="3.40.50.720">
    <property type="entry name" value="NAD(P)-binding Rossmann-like Domain"/>
    <property type="match status" value="1"/>
</dbReference>
<dbReference type="UniPathway" id="UPA00214"/>
<keyword evidence="7" id="KW-0299">Galactose metabolism</keyword>
<dbReference type="AlphaFoldDB" id="A0A095AQH9"/>
<keyword evidence="9" id="KW-0119">Carbohydrate metabolism</keyword>
<feature type="domain" description="NAD(P)-binding" evidence="10">
    <location>
        <begin position="273"/>
        <end position="375"/>
    </location>
</feature>
<organism evidence="11">
    <name type="scientific">Schistosoma haematobium</name>
    <name type="common">Blood fluke</name>
    <dbReference type="NCBI Taxonomy" id="6185"/>
    <lineage>
        <taxon>Eukaryota</taxon>
        <taxon>Metazoa</taxon>
        <taxon>Spiralia</taxon>
        <taxon>Lophotrochozoa</taxon>
        <taxon>Platyhelminthes</taxon>
        <taxon>Trematoda</taxon>
        <taxon>Digenea</taxon>
        <taxon>Strigeidida</taxon>
        <taxon>Schistosomatoidea</taxon>
        <taxon>Schistosomatidae</taxon>
        <taxon>Schistosoma</taxon>
    </lineage>
</organism>
<comment type="similarity">
    <text evidence="9">Belongs to the NAD(P)-dependent epimerase/dehydratase family.</text>
</comment>
<dbReference type="NCBIfam" id="TIGR01179">
    <property type="entry name" value="galE"/>
    <property type="match status" value="1"/>
</dbReference>
<dbReference type="GO" id="GO:0003974">
    <property type="term" value="F:UDP-N-acetylglucosamine 4-epimerase activity"/>
    <property type="evidence" value="ECO:0007669"/>
    <property type="project" value="UniProtKB-EC"/>
</dbReference>
<protein>
    <recommendedName>
        <fullName evidence="9">UDP-glucose 4-epimerase</fullName>
        <ecNumber evidence="9">5.1.3.2</ecNumber>
    </recommendedName>
</protein>
<proteinExistence type="inferred from homology"/>
<comment type="subunit">
    <text evidence="9">Homodimer.</text>
</comment>
<evidence type="ECO:0000256" key="6">
    <source>
        <dbReference type="ARBA" id="ARBA00023027"/>
    </source>
</evidence>
<accession>A0A095AQH9</accession>
<evidence type="ECO:0000256" key="2">
    <source>
        <dbReference type="ARBA" id="ARBA00000083"/>
    </source>
</evidence>
<evidence type="ECO:0000256" key="3">
    <source>
        <dbReference type="ARBA" id="ARBA00001911"/>
    </source>
</evidence>
<keyword evidence="8 9" id="KW-0413">Isomerase</keyword>
<comment type="catalytic activity">
    <reaction evidence="2 9">
        <text>UDP-alpha-D-glucose = UDP-alpha-D-galactose</text>
        <dbReference type="Rhea" id="RHEA:22168"/>
        <dbReference type="ChEBI" id="CHEBI:58885"/>
        <dbReference type="ChEBI" id="CHEBI:66914"/>
        <dbReference type="EC" id="5.1.3.2"/>
    </reaction>
</comment>
<dbReference type="GO" id="GO:0005829">
    <property type="term" value="C:cytosol"/>
    <property type="evidence" value="ECO:0007669"/>
    <property type="project" value="TreeGrafter"/>
</dbReference>
<reference evidence="11" key="1">
    <citation type="journal article" date="2012" name="Nat. Genet.">
        <title>Whole-genome sequence of Schistosoma haematobium.</title>
        <authorList>
            <person name="Young N.D."/>
            <person name="Jex A.R."/>
            <person name="Li B."/>
            <person name="Liu S."/>
            <person name="Yang L."/>
            <person name="Xiong Z."/>
            <person name="Li Y."/>
            <person name="Cantacessi C."/>
            <person name="Hall R.S."/>
            <person name="Xu X."/>
            <person name="Chen F."/>
            <person name="Wu X."/>
            <person name="Zerlotini A."/>
            <person name="Oliveira G."/>
            <person name="Hofmann A."/>
            <person name="Zhang G."/>
            <person name="Fang X."/>
            <person name="Kang Y."/>
            <person name="Campbell B.E."/>
            <person name="Loukas A."/>
            <person name="Ranganathan S."/>
            <person name="Rollinson D."/>
            <person name="Rinaldi G."/>
            <person name="Brindley P.J."/>
            <person name="Yang H."/>
            <person name="Wang J."/>
            <person name="Wang J."/>
            <person name="Gasser R.B."/>
        </authorList>
    </citation>
    <scope>NUCLEOTIDE SEQUENCE [LARGE SCALE GENOMIC DNA]</scope>
</reference>